<name>A0A090QNM2_9FLAO</name>
<keyword evidence="1" id="KW-0732">Signal</keyword>
<keyword evidence="4" id="KW-1185">Reference proteome</keyword>
<feature type="chain" id="PRO_5001863099" description="Copper-binding protein MbnP-like domain-containing protein" evidence="1">
    <location>
        <begin position="24"/>
        <end position="266"/>
    </location>
</feature>
<dbReference type="Proteomes" id="UP000029221">
    <property type="component" value="Unassembled WGS sequence"/>
</dbReference>
<dbReference type="PROSITE" id="PS51257">
    <property type="entry name" value="PROKAR_LIPOPROTEIN"/>
    <property type="match status" value="1"/>
</dbReference>
<feature type="signal peptide" evidence="1">
    <location>
        <begin position="1"/>
        <end position="23"/>
    </location>
</feature>
<evidence type="ECO:0000313" key="3">
    <source>
        <dbReference type="EMBL" id="GAK97096.1"/>
    </source>
</evidence>
<dbReference type="InterPro" id="IPR046863">
    <property type="entry name" value="MbnP-like_dom"/>
</dbReference>
<gene>
    <name evidence="3" type="ORF">JCM19294_602</name>
</gene>
<comment type="caution">
    <text evidence="3">The sequence shown here is derived from an EMBL/GenBank/DDBJ whole genome shotgun (WGS) entry which is preliminary data.</text>
</comment>
<dbReference type="STRING" id="319236.BST91_04315"/>
<dbReference type="EMBL" id="BBML01000004">
    <property type="protein sequence ID" value="GAK97096.1"/>
    <property type="molecule type" value="Genomic_DNA"/>
</dbReference>
<reference evidence="3" key="1">
    <citation type="journal article" date="2014" name="Genome Announc.">
        <title>Draft Genome Sequences of Marine Flavobacterium Nonlabens Strains NR17, NR24, NR27, NR32, NR33, and Ara13.</title>
        <authorList>
            <person name="Nakanishi M."/>
            <person name="Meirelles P."/>
            <person name="Suzuki R."/>
            <person name="Takatani N."/>
            <person name="Mino S."/>
            <person name="Suda W."/>
            <person name="Oshima K."/>
            <person name="Hattori M."/>
            <person name="Ohkuma M."/>
            <person name="Hosokawa M."/>
            <person name="Miyashita K."/>
            <person name="Thompson F.L."/>
            <person name="Niwa A."/>
            <person name="Sawabe T."/>
            <person name="Sawabe T."/>
        </authorList>
    </citation>
    <scope>NUCLEOTIDE SEQUENCE [LARGE SCALE GENOMIC DNA]</scope>
    <source>
        <strain evidence="3">JCM 19294</strain>
    </source>
</reference>
<protein>
    <recommendedName>
        <fullName evidence="2">Copper-binding protein MbnP-like domain-containing protein</fullName>
    </recommendedName>
</protein>
<proteinExistence type="predicted"/>
<dbReference type="AlphaFoldDB" id="A0A090QNM2"/>
<dbReference type="RefSeq" id="WP_042278650.1">
    <property type="nucleotide sequence ID" value="NZ_BBML01000004.1"/>
</dbReference>
<accession>A0A090QNM2</accession>
<evidence type="ECO:0000256" key="1">
    <source>
        <dbReference type="SAM" id="SignalP"/>
    </source>
</evidence>
<sequence>MKLNHIFSTIALTLILISCSTNDDSTGDQLEGQQGDITIKFDNAVGSNDFLFNNTYSLSNGDTFQVQTLKYIISNIVLLDENGNESTIPAIDNIFIVDESQANNAGEFNITLNDIDAGNYTQIKFGIGVDQDRYTLGAAGQGNFLQQADDAGMMWSWATGYKFIRLDGTYTDSSAADQALNIHMGSVGTSLDNYREITLDLPNTSRVRENSIAEIHVIADIMKIFEGSTTVSFADGYNQVHTNEVETPIIAQNFSESFSVHHVHNN</sequence>
<dbReference type="eggNOG" id="ENOG502ZB53">
    <property type="taxonomic scope" value="Bacteria"/>
</dbReference>
<evidence type="ECO:0000313" key="4">
    <source>
        <dbReference type="Proteomes" id="UP000029221"/>
    </source>
</evidence>
<evidence type="ECO:0000259" key="2">
    <source>
        <dbReference type="Pfam" id="PF20243"/>
    </source>
</evidence>
<organism evidence="3 4">
    <name type="scientific">Nonlabens tegetincola</name>
    <dbReference type="NCBI Taxonomy" id="323273"/>
    <lineage>
        <taxon>Bacteria</taxon>
        <taxon>Pseudomonadati</taxon>
        <taxon>Bacteroidota</taxon>
        <taxon>Flavobacteriia</taxon>
        <taxon>Flavobacteriales</taxon>
        <taxon>Flavobacteriaceae</taxon>
        <taxon>Nonlabens</taxon>
    </lineage>
</organism>
<feature type="domain" description="Copper-binding protein MbnP-like" evidence="2">
    <location>
        <begin position="35"/>
        <end position="235"/>
    </location>
</feature>
<dbReference type="Pfam" id="PF20243">
    <property type="entry name" value="MbnP"/>
    <property type="match status" value="1"/>
</dbReference>